<gene>
    <name evidence="1" type="ORF">CBM2636_10263</name>
</gene>
<dbReference type="Proteomes" id="UP000254259">
    <property type="component" value="Chromosome CBM2636"/>
</dbReference>
<evidence type="ECO:0000313" key="2">
    <source>
        <dbReference type="Proteomes" id="UP000254259"/>
    </source>
</evidence>
<protein>
    <submittedName>
        <fullName evidence="1">Uncharacterized protein</fullName>
    </submittedName>
</protein>
<sequence length="42" mass="4753">MQSQGIGRLLFKIEQGQDRLHPGADAQERVATFHNSFGDFFC</sequence>
<organism evidence="1 2">
    <name type="scientific">Cupriavidus taiwanensis</name>
    <dbReference type="NCBI Taxonomy" id="164546"/>
    <lineage>
        <taxon>Bacteria</taxon>
        <taxon>Pseudomonadati</taxon>
        <taxon>Pseudomonadota</taxon>
        <taxon>Betaproteobacteria</taxon>
        <taxon>Burkholderiales</taxon>
        <taxon>Burkholderiaceae</taxon>
        <taxon>Cupriavidus</taxon>
    </lineage>
</organism>
<dbReference type="AlphaFoldDB" id="A0A9Q7URE9"/>
<accession>A0A9Q7URE9</accession>
<reference evidence="1 2" key="1">
    <citation type="submission" date="2018-01" db="EMBL/GenBank/DDBJ databases">
        <authorList>
            <person name="Clerissi C."/>
        </authorList>
    </citation>
    <scope>NUCLEOTIDE SEQUENCE [LARGE SCALE GENOMIC DNA]</scope>
    <source>
        <strain evidence="1">Cupriavidus taiwanensis SWF 66322</strain>
    </source>
</reference>
<evidence type="ECO:0000313" key="1">
    <source>
        <dbReference type="EMBL" id="SPD63247.1"/>
    </source>
</evidence>
<proteinExistence type="predicted"/>
<name>A0A9Q7URE9_9BURK</name>
<dbReference type="EMBL" id="LT984813">
    <property type="protein sequence ID" value="SPD63247.1"/>
    <property type="molecule type" value="Genomic_DNA"/>
</dbReference>